<keyword evidence="3 5" id="KW-0460">Magnesium</keyword>
<dbReference type="SUPFAM" id="SSF51604">
    <property type="entry name" value="Enolase C-terminal domain-like"/>
    <property type="match status" value="1"/>
</dbReference>
<evidence type="ECO:0000256" key="3">
    <source>
        <dbReference type="ARBA" id="ARBA00022842"/>
    </source>
</evidence>
<reference evidence="8" key="1">
    <citation type="journal article" date="2020" name="mSystems">
        <title>Genome- and Community-Level Interaction Insights into Carbon Utilization and Element Cycling Functions of Hydrothermarchaeota in Hydrothermal Sediment.</title>
        <authorList>
            <person name="Zhou Z."/>
            <person name="Liu Y."/>
            <person name="Xu W."/>
            <person name="Pan J."/>
            <person name="Luo Z.H."/>
            <person name="Li M."/>
        </authorList>
    </citation>
    <scope>NUCLEOTIDE SEQUENCE [LARGE SCALE GENOMIC DNA]</scope>
    <source>
        <strain evidence="8">HyVt-489</strain>
    </source>
</reference>
<accession>A0A7C3C3J6</accession>
<feature type="binding site" evidence="5">
    <location>
        <position position="190"/>
    </location>
    <ligand>
        <name>Mg(2+)</name>
        <dbReference type="ChEBI" id="CHEBI:18420"/>
    </ligand>
</feature>
<dbReference type="InterPro" id="IPR034603">
    <property type="entry name" value="Dipeptide_epimerase"/>
</dbReference>
<dbReference type="Pfam" id="PF13378">
    <property type="entry name" value="MR_MLE_C"/>
    <property type="match status" value="1"/>
</dbReference>
<dbReference type="PANTHER" id="PTHR48073:SF2">
    <property type="entry name" value="O-SUCCINYLBENZOATE SYNTHASE"/>
    <property type="match status" value="1"/>
</dbReference>
<dbReference type="FunFam" id="3.30.390.10:FF:000009">
    <property type="entry name" value="Hydrophobic dipeptide epimerase"/>
    <property type="match status" value="1"/>
</dbReference>
<evidence type="ECO:0000313" key="8">
    <source>
        <dbReference type="EMBL" id="HFB55227.1"/>
    </source>
</evidence>
<evidence type="ECO:0000256" key="5">
    <source>
        <dbReference type="PIRSR" id="PIRSR634603-3"/>
    </source>
</evidence>
<dbReference type="InterPro" id="IPR029065">
    <property type="entry name" value="Enolase_C-like"/>
</dbReference>
<feature type="binding site" evidence="5">
    <location>
        <position position="243"/>
    </location>
    <ligand>
        <name>Mg(2+)</name>
        <dbReference type="ChEBI" id="CHEBI:18420"/>
    </ligand>
</feature>
<evidence type="ECO:0000256" key="6">
    <source>
        <dbReference type="RuleBase" id="RU366006"/>
    </source>
</evidence>
<dbReference type="Proteomes" id="UP000886042">
    <property type="component" value="Unassembled WGS sequence"/>
</dbReference>
<evidence type="ECO:0000256" key="4">
    <source>
        <dbReference type="ARBA" id="ARBA00023235"/>
    </source>
</evidence>
<dbReference type="PANTHER" id="PTHR48073">
    <property type="entry name" value="O-SUCCINYLBENZOATE SYNTHASE-RELATED"/>
    <property type="match status" value="1"/>
</dbReference>
<comment type="cofactor">
    <cofactor evidence="5 6">
        <name>Mg(2+)</name>
        <dbReference type="ChEBI" id="CHEBI:18420"/>
    </cofactor>
    <text evidence="5 6">Binds 1 Mg(2+) ion per subunit.</text>
</comment>
<protein>
    <recommendedName>
        <fullName evidence="6">Dipeptide epimerase</fullName>
        <ecNumber evidence="6">5.1.1.-</ecNumber>
    </recommendedName>
</protein>
<dbReference type="SUPFAM" id="SSF54826">
    <property type="entry name" value="Enolase N-terminal domain-like"/>
    <property type="match status" value="1"/>
</dbReference>
<dbReference type="Pfam" id="PF02746">
    <property type="entry name" value="MR_MLE_N"/>
    <property type="match status" value="1"/>
</dbReference>
<keyword evidence="4 6" id="KW-0413">Isomerase</keyword>
<dbReference type="SFLD" id="SFLDS00001">
    <property type="entry name" value="Enolase"/>
    <property type="match status" value="1"/>
</dbReference>
<organism evidence="8">
    <name type="scientific">Hellea balneolensis</name>
    <dbReference type="NCBI Taxonomy" id="287478"/>
    <lineage>
        <taxon>Bacteria</taxon>
        <taxon>Pseudomonadati</taxon>
        <taxon>Pseudomonadota</taxon>
        <taxon>Alphaproteobacteria</taxon>
        <taxon>Maricaulales</taxon>
        <taxon>Robiginitomaculaceae</taxon>
        <taxon>Hellea</taxon>
    </lineage>
</organism>
<dbReference type="InterPro" id="IPR013341">
    <property type="entry name" value="Mandelate_racemase_N_dom"/>
</dbReference>
<dbReference type="EMBL" id="DRMN01000318">
    <property type="protein sequence ID" value="HFB55227.1"/>
    <property type="molecule type" value="Genomic_DNA"/>
</dbReference>
<sequence length="259" mass="27928">MKITGFKLAKVRVPLVTPFKTALRTVTKIEDIILMIETDTGHIGYGEAPATAVITGDTHGSIIDALRLHIMPAIIGMDITQLADITAAIQGAIVHNTNAKAAAEIAVYDLCAQNKNQPLYMFLGGGEPSLTTDLTISVDNVDKMVADSLLAVKAGYKLLKIKVGKDINLDIERVKAIYAALDGRSNLLLDANQGWTAEQTVSALDTLERAGVKLEMIEQPVKADDIDGMQFITQRVSTPVMADESAFNLGQVVELLERK</sequence>
<dbReference type="GO" id="GO:0016855">
    <property type="term" value="F:racemase and epimerase activity, acting on amino acids and derivatives"/>
    <property type="evidence" value="ECO:0007669"/>
    <property type="project" value="UniProtKB-UniRule"/>
</dbReference>
<keyword evidence="2 5" id="KW-0479">Metal-binding</keyword>
<dbReference type="AlphaFoldDB" id="A0A7C3C3J6"/>
<dbReference type="InterPro" id="IPR036849">
    <property type="entry name" value="Enolase-like_C_sf"/>
</dbReference>
<proteinExistence type="inferred from homology"/>
<evidence type="ECO:0000259" key="7">
    <source>
        <dbReference type="SMART" id="SM00922"/>
    </source>
</evidence>
<feature type="domain" description="Mandelate racemase/muconate lactonizing enzyme C-terminal" evidence="7">
    <location>
        <begin position="141"/>
        <end position="239"/>
    </location>
</feature>
<feature type="non-terminal residue" evidence="8">
    <location>
        <position position="259"/>
    </location>
</feature>
<gene>
    <name evidence="8" type="ORF">ENJ46_04810</name>
</gene>
<dbReference type="GO" id="GO:0006518">
    <property type="term" value="P:peptide metabolic process"/>
    <property type="evidence" value="ECO:0007669"/>
    <property type="project" value="UniProtKB-ARBA"/>
</dbReference>
<comment type="similarity">
    <text evidence="1 6">Belongs to the mandelate racemase/muconate lactonizing enzyme family.</text>
</comment>
<feature type="binding site" evidence="5">
    <location>
        <position position="218"/>
    </location>
    <ligand>
        <name>Mg(2+)</name>
        <dbReference type="ChEBI" id="CHEBI:18420"/>
    </ligand>
</feature>
<name>A0A7C3C3J6_9PROT</name>
<dbReference type="SMART" id="SM00922">
    <property type="entry name" value="MR_MLE"/>
    <property type="match status" value="1"/>
</dbReference>
<dbReference type="SFLD" id="SFLDG00180">
    <property type="entry name" value="muconate_cycloisomerase"/>
    <property type="match status" value="1"/>
</dbReference>
<dbReference type="CDD" id="cd03319">
    <property type="entry name" value="L-Ala-DL-Glu_epimerase"/>
    <property type="match status" value="1"/>
</dbReference>
<evidence type="ECO:0000256" key="1">
    <source>
        <dbReference type="ARBA" id="ARBA00008031"/>
    </source>
</evidence>
<comment type="caution">
    <text evidence="8">The sequence shown here is derived from an EMBL/GenBank/DDBJ whole genome shotgun (WGS) entry which is preliminary data.</text>
</comment>
<dbReference type="EC" id="5.1.1.-" evidence="6"/>
<dbReference type="GO" id="GO:0046872">
    <property type="term" value="F:metal ion binding"/>
    <property type="evidence" value="ECO:0007669"/>
    <property type="project" value="UniProtKB-KW"/>
</dbReference>
<dbReference type="InterPro" id="IPR013342">
    <property type="entry name" value="Mandelate_racemase_C"/>
</dbReference>
<dbReference type="Gene3D" id="3.20.20.120">
    <property type="entry name" value="Enolase-like C-terminal domain"/>
    <property type="match status" value="1"/>
</dbReference>
<dbReference type="Gene3D" id="3.30.390.10">
    <property type="entry name" value="Enolase-like, N-terminal domain"/>
    <property type="match status" value="1"/>
</dbReference>
<dbReference type="InterPro" id="IPR029017">
    <property type="entry name" value="Enolase-like_N"/>
</dbReference>
<evidence type="ECO:0000256" key="2">
    <source>
        <dbReference type="ARBA" id="ARBA00022723"/>
    </source>
</evidence>